<evidence type="ECO:0000256" key="1">
    <source>
        <dbReference type="SAM" id="MobiDB-lite"/>
    </source>
</evidence>
<feature type="compositionally biased region" description="Low complexity" evidence="1">
    <location>
        <begin position="188"/>
        <end position="213"/>
    </location>
</feature>
<name>A0A9D2S7N4_9FIRM</name>
<sequence>AELPLVLHQTGQEAASAAPAPWEGTAGVRDIRMIRPAAQRTAPAPMDGAAGRETAALTYAGAAAEHSPAAAMGQTQTSAAAVKQAQTPAAAAAADRAPRAQAGQTGWEAGQPDLILARGAQGANAGQAAPGAHSAQRPTARGSGNFAEDLPPWAKEMLERAGGSAAKPGTPQKQMEWTAPWARGGSTAPAGAQPAAPAQPAMRQPANAAALPAEMQHKQRAETDEQDPRRKMEREAELRRTADRVYRMIEERLRRELRRSGR</sequence>
<accession>A0A9D2S7N4</accession>
<protein>
    <submittedName>
        <fullName evidence="2">Uncharacterized protein</fullName>
    </submittedName>
</protein>
<feature type="compositionally biased region" description="Low complexity" evidence="1">
    <location>
        <begin position="121"/>
        <end position="136"/>
    </location>
</feature>
<feature type="compositionally biased region" description="Basic and acidic residues" evidence="1">
    <location>
        <begin position="215"/>
        <end position="238"/>
    </location>
</feature>
<reference evidence="2" key="1">
    <citation type="journal article" date="2021" name="PeerJ">
        <title>Extensive microbial diversity within the chicken gut microbiome revealed by metagenomics and culture.</title>
        <authorList>
            <person name="Gilroy R."/>
            <person name="Ravi A."/>
            <person name="Getino M."/>
            <person name="Pursley I."/>
            <person name="Horton D.L."/>
            <person name="Alikhan N.F."/>
            <person name="Baker D."/>
            <person name="Gharbi K."/>
            <person name="Hall N."/>
            <person name="Watson M."/>
            <person name="Adriaenssens E.M."/>
            <person name="Foster-Nyarko E."/>
            <person name="Jarju S."/>
            <person name="Secka A."/>
            <person name="Antonio M."/>
            <person name="Oren A."/>
            <person name="Chaudhuri R.R."/>
            <person name="La Ragione R."/>
            <person name="Hildebrand F."/>
            <person name="Pallen M.J."/>
        </authorList>
    </citation>
    <scope>NUCLEOTIDE SEQUENCE</scope>
    <source>
        <strain evidence="2">ChiHjej9B8-13557</strain>
    </source>
</reference>
<feature type="non-terminal residue" evidence="2">
    <location>
        <position position="1"/>
    </location>
</feature>
<proteinExistence type="predicted"/>
<feature type="region of interest" description="Disordered" evidence="1">
    <location>
        <begin position="121"/>
        <end position="238"/>
    </location>
</feature>
<organism evidence="2 3">
    <name type="scientific">Candidatus Faecalibacterium faecipullorum</name>
    <dbReference type="NCBI Taxonomy" id="2838578"/>
    <lineage>
        <taxon>Bacteria</taxon>
        <taxon>Bacillati</taxon>
        <taxon>Bacillota</taxon>
        <taxon>Clostridia</taxon>
        <taxon>Eubacteriales</taxon>
        <taxon>Oscillospiraceae</taxon>
        <taxon>Faecalibacterium</taxon>
    </lineage>
</organism>
<evidence type="ECO:0000313" key="3">
    <source>
        <dbReference type="Proteomes" id="UP000824211"/>
    </source>
</evidence>
<reference evidence="2" key="2">
    <citation type="submission" date="2021-04" db="EMBL/GenBank/DDBJ databases">
        <authorList>
            <person name="Gilroy R."/>
        </authorList>
    </citation>
    <scope>NUCLEOTIDE SEQUENCE</scope>
    <source>
        <strain evidence="2">ChiHjej9B8-13557</strain>
    </source>
</reference>
<comment type="caution">
    <text evidence="2">The sequence shown here is derived from an EMBL/GenBank/DDBJ whole genome shotgun (WGS) entry which is preliminary data.</text>
</comment>
<dbReference type="Proteomes" id="UP000824211">
    <property type="component" value="Unassembled WGS sequence"/>
</dbReference>
<gene>
    <name evidence="2" type="ORF">H9771_05520</name>
</gene>
<evidence type="ECO:0000313" key="2">
    <source>
        <dbReference type="EMBL" id="HJB59099.1"/>
    </source>
</evidence>
<dbReference type="AlphaFoldDB" id="A0A9D2S7N4"/>
<dbReference type="EMBL" id="DWXX01000096">
    <property type="protein sequence ID" value="HJB59099.1"/>
    <property type="molecule type" value="Genomic_DNA"/>
</dbReference>